<dbReference type="Pfam" id="PF13545">
    <property type="entry name" value="HTH_Crp_2"/>
    <property type="match status" value="1"/>
</dbReference>
<dbReference type="SUPFAM" id="SSF51206">
    <property type="entry name" value="cAMP-binding domain-like"/>
    <property type="match status" value="1"/>
</dbReference>
<dbReference type="InterPro" id="IPR000595">
    <property type="entry name" value="cNMP-bd_dom"/>
</dbReference>
<dbReference type="PROSITE" id="PS00888">
    <property type="entry name" value="CNMP_BINDING_1"/>
    <property type="match status" value="1"/>
</dbReference>
<dbReference type="AlphaFoldDB" id="A0A9D7FCT1"/>
<dbReference type="InterPro" id="IPR036388">
    <property type="entry name" value="WH-like_DNA-bd_sf"/>
</dbReference>
<feature type="domain" description="HTH crp-type" evidence="5">
    <location>
        <begin position="140"/>
        <end position="209"/>
    </location>
</feature>
<reference evidence="6" key="1">
    <citation type="submission" date="2020-10" db="EMBL/GenBank/DDBJ databases">
        <title>Connecting structure to function with the recovery of over 1000 high-quality activated sludge metagenome-assembled genomes encoding full-length rRNA genes using long-read sequencing.</title>
        <authorList>
            <person name="Singleton C.M."/>
            <person name="Petriglieri F."/>
            <person name="Kristensen J.M."/>
            <person name="Kirkegaard R.H."/>
            <person name="Michaelsen T.Y."/>
            <person name="Andersen M.H."/>
            <person name="Karst S.M."/>
            <person name="Dueholm M.S."/>
            <person name="Nielsen P.H."/>
            <person name="Albertsen M."/>
        </authorList>
    </citation>
    <scope>NUCLEOTIDE SEQUENCE</scope>
    <source>
        <strain evidence="6">EsbW_18-Q3-R4-48_MAXAC.044</strain>
    </source>
</reference>
<dbReference type="EMBL" id="JADJNC010000015">
    <property type="protein sequence ID" value="MBK7423508.1"/>
    <property type="molecule type" value="Genomic_DNA"/>
</dbReference>
<dbReference type="CDD" id="cd00038">
    <property type="entry name" value="CAP_ED"/>
    <property type="match status" value="1"/>
</dbReference>
<dbReference type="InterPro" id="IPR018488">
    <property type="entry name" value="cNMP-bd_CS"/>
</dbReference>
<dbReference type="Proteomes" id="UP000886602">
    <property type="component" value="Unassembled WGS sequence"/>
</dbReference>
<evidence type="ECO:0000259" key="5">
    <source>
        <dbReference type="PROSITE" id="PS51063"/>
    </source>
</evidence>
<name>A0A9D7FCT1_9RHOO</name>
<dbReference type="SMART" id="SM00419">
    <property type="entry name" value="HTH_CRP"/>
    <property type="match status" value="1"/>
</dbReference>
<evidence type="ECO:0000313" key="6">
    <source>
        <dbReference type="EMBL" id="MBK7423508.1"/>
    </source>
</evidence>
<keyword evidence="1" id="KW-0805">Transcription regulation</keyword>
<evidence type="ECO:0000256" key="3">
    <source>
        <dbReference type="ARBA" id="ARBA00023163"/>
    </source>
</evidence>
<evidence type="ECO:0000259" key="4">
    <source>
        <dbReference type="PROSITE" id="PS50042"/>
    </source>
</evidence>
<dbReference type="GO" id="GO:0005829">
    <property type="term" value="C:cytosol"/>
    <property type="evidence" value="ECO:0007669"/>
    <property type="project" value="TreeGrafter"/>
</dbReference>
<protein>
    <submittedName>
        <fullName evidence="6">Cyclic nucleotide-binding domain-containing protein</fullName>
    </submittedName>
</protein>
<dbReference type="PROSITE" id="PS51063">
    <property type="entry name" value="HTH_CRP_2"/>
    <property type="match status" value="1"/>
</dbReference>
<dbReference type="InterPro" id="IPR012318">
    <property type="entry name" value="HTH_CRP"/>
</dbReference>
<dbReference type="InterPro" id="IPR050397">
    <property type="entry name" value="Env_Response_Regulators"/>
</dbReference>
<dbReference type="InterPro" id="IPR036390">
    <property type="entry name" value="WH_DNA-bd_sf"/>
</dbReference>
<dbReference type="InterPro" id="IPR014710">
    <property type="entry name" value="RmlC-like_jellyroll"/>
</dbReference>
<comment type="caution">
    <text evidence="6">The sequence shown here is derived from an EMBL/GenBank/DDBJ whole genome shotgun (WGS) entry which is preliminary data.</text>
</comment>
<keyword evidence="3" id="KW-0804">Transcription</keyword>
<dbReference type="PANTHER" id="PTHR24567:SF74">
    <property type="entry name" value="HTH-TYPE TRANSCRIPTIONAL REGULATOR ARCR"/>
    <property type="match status" value="1"/>
</dbReference>
<dbReference type="PANTHER" id="PTHR24567">
    <property type="entry name" value="CRP FAMILY TRANSCRIPTIONAL REGULATORY PROTEIN"/>
    <property type="match status" value="1"/>
</dbReference>
<dbReference type="PROSITE" id="PS50042">
    <property type="entry name" value="CNMP_BINDING_3"/>
    <property type="match status" value="1"/>
</dbReference>
<dbReference type="InterPro" id="IPR018490">
    <property type="entry name" value="cNMP-bd_dom_sf"/>
</dbReference>
<dbReference type="GO" id="GO:0003677">
    <property type="term" value="F:DNA binding"/>
    <property type="evidence" value="ECO:0007669"/>
    <property type="project" value="UniProtKB-KW"/>
</dbReference>
<keyword evidence="2" id="KW-0238">DNA-binding</keyword>
<accession>A0A9D7FCT1</accession>
<sequence>MMDPLPEFPDLTPSELAALLERAVMRSYPKNAVIINEGDEGDSVYFVIRGKVKVFLSNDQGREVVIGQLGPGDYFGEMLLEPGSRSASVMALDASRFAVVRIEEFREFLKSHPDFVLALMGKLIRRSRTLARNVKSLALLDVYGRLAQLLHELARQQGETWLIDEPLTQQEMASRIGSSREMISRIFKDLVAGGYLTVTRQRIEIRRRLPTAW</sequence>
<evidence type="ECO:0000256" key="1">
    <source>
        <dbReference type="ARBA" id="ARBA00023015"/>
    </source>
</evidence>
<organism evidence="6 7">
    <name type="scientific">Candidatus Propionivibrio dominans</name>
    <dbReference type="NCBI Taxonomy" id="2954373"/>
    <lineage>
        <taxon>Bacteria</taxon>
        <taxon>Pseudomonadati</taxon>
        <taxon>Pseudomonadota</taxon>
        <taxon>Betaproteobacteria</taxon>
        <taxon>Rhodocyclales</taxon>
        <taxon>Rhodocyclaceae</taxon>
        <taxon>Propionivibrio</taxon>
    </lineage>
</organism>
<proteinExistence type="predicted"/>
<evidence type="ECO:0000256" key="2">
    <source>
        <dbReference type="ARBA" id="ARBA00023125"/>
    </source>
</evidence>
<dbReference type="CDD" id="cd00092">
    <property type="entry name" value="HTH_CRP"/>
    <property type="match status" value="1"/>
</dbReference>
<evidence type="ECO:0000313" key="7">
    <source>
        <dbReference type="Proteomes" id="UP000886602"/>
    </source>
</evidence>
<dbReference type="GO" id="GO:0003700">
    <property type="term" value="F:DNA-binding transcription factor activity"/>
    <property type="evidence" value="ECO:0007669"/>
    <property type="project" value="TreeGrafter"/>
</dbReference>
<feature type="domain" description="Cyclic nucleotide-binding" evidence="4">
    <location>
        <begin position="7"/>
        <end position="126"/>
    </location>
</feature>
<dbReference type="SMART" id="SM00100">
    <property type="entry name" value="cNMP"/>
    <property type="match status" value="1"/>
</dbReference>
<dbReference type="Gene3D" id="1.10.10.10">
    <property type="entry name" value="Winged helix-like DNA-binding domain superfamily/Winged helix DNA-binding domain"/>
    <property type="match status" value="1"/>
</dbReference>
<gene>
    <name evidence="6" type="ORF">IPJ48_10630</name>
</gene>
<dbReference type="SUPFAM" id="SSF46785">
    <property type="entry name" value="Winged helix' DNA-binding domain"/>
    <property type="match status" value="1"/>
</dbReference>
<dbReference type="Pfam" id="PF00027">
    <property type="entry name" value="cNMP_binding"/>
    <property type="match status" value="1"/>
</dbReference>
<dbReference type="PRINTS" id="PR00103">
    <property type="entry name" value="CAMPKINASE"/>
</dbReference>
<dbReference type="Gene3D" id="2.60.120.10">
    <property type="entry name" value="Jelly Rolls"/>
    <property type="match status" value="1"/>
</dbReference>